<evidence type="ECO:0000313" key="2">
    <source>
        <dbReference type="Proteomes" id="UP000037982"/>
    </source>
</evidence>
<sequence length="107" mass="12644">MSMHDWIDELIGFLLERLDDDGVAVLEAHLPTRVPVEWCKPVQGPLVTMVWGCEACWQKPEEYRRTPGDRWPCATLRALARPFAQDPDYADIWWIPDHPDYADFWYR</sequence>
<accession>A0A0N0XTW2</accession>
<dbReference type="PATRIC" id="fig|66876.3.peg.4803"/>
<name>A0A0N0XTW2_9ACTN</name>
<dbReference type="RefSeq" id="WP_053925309.1">
    <property type="nucleotide sequence ID" value="NZ_LGKG01000143.1"/>
</dbReference>
<reference evidence="2" key="1">
    <citation type="submission" date="2015-07" db="EMBL/GenBank/DDBJ databases">
        <authorList>
            <person name="Ju K.-S."/>
            <person name="Doroghazi J.R."/>
            <person name="Metcalf W.W."/>
        </authorList>
    </citation>
    <scope>NUCLEOTIDE SEQUENCE [LARGE SCALE GENOMIC DNA]</scope>
    <source>
        <strain evidence="2">NRRL ISP-5002</strain>
    </source>
</reference>
<protein>
    <submittedName>
        <fullName evidence="1">Uncharacterized protein</fullName>
    </submittedName>
</protein>
<organism evidence="1 2">
    <name type="scientific">Streptomyces chattanoogensis</name>
    <dbReference type="NCBI Taxonomy" id="66876"/>
    <lineage>
        <taxon>Bacteria</taxon>
        <taxon>Bacillati</taxon>
        <taxon>Actinomycetota</taxon>
        <taxon>Actinomycetes</taxon>
        <taxon>Kitasatosporales</taxon>
        <taxon>Streptomycetaceae</taxon>
        <taxon>Streptomyces</taxon>
    </lineage>
</organism>
<comment type="caution">
    <text evidence="1">The sequence shown here is derived from an EMBL/GenBank/DDBJ whole genome shotgun (WGS) entry which is preliminary data.</text>
</comment>
<dbReference type="AlphaFoldDB" id="A0A0N0XTW2"/>
<dbReference type="EMBL" id="LGKG01000143">
    <property type="protein sequence ID" value="KPC61914.1"/>
    <property type="molecule type" value="Genomic_DNA"/>
</dbReference>
<evidence type="ECO:0000313" key="1">
    <source>
        <dbReference type="EMBL" id="KPC61914.1"/>
    </source>
</evidence>
<gene>
    <name evidence="1" type="ORF">ADL29_21955</name>
</gene>
<dbReference type="Proteomes" id="UP000037982">
    <property type="component" value="Unassembled WGS sequence"/>
</dbReference>
<proteinExistence type="predicted"/>
<keyword evidence="2" id="KW-1185">Reference proteome</keyword>